<evidence type="ECO:0000256" key="5">
    <source>
        <dbReference type="ARBA" id="ARBA00022729"/>
    </source>
</evidence>
<dbReference type="InterPro" id="IPR035076">
    <property type="entry name" value="Toxin/TOLIP"/>
</dbReference>
<evidence type="ECO:0000256" key="2">
    <source>
        <dbReference type="ARBA" id="ARBA00004613"/>
    </source>
</evidence>
<organism evidence="10 11">
    <name type="scientific">Onychostoma macrolepis</name>
    <dbReference type="NCBI Taxonomy" id="369639"/>
    <lineage>
        <taxon>Eukaryota</taxon>
        <taxon>Metazoa</taxon>
        <taxon>Chordata</taxon>
        <taxon>Craniata</taxon>
        <taxon>Vertebrata</taxon>
        <taxon>Euteleostomi</taxon>
        <taxon>Actinopterygii</taxon>
        <taxon>Neopterygii</taxon>
        <taxon>Teleostei</taxon>
        <taxon>Ostariophysi</taxon>
        <taxon>Cypriniformes</taxon>
        <taxon>Cyprinidae</taxon>
        <taxon>Acrossocheilinae</taxon>
        <taxon>Onychostoma</taxon>
    </lineage>
</organism>
<comment type="subcellular location">
    <subcellularLocation>
        <location evidence="1">Cell membrane</location>
    </subcellularLocation>
    <subcellularLocation>
        <location evidence="2">Secreted</location>
    </subcellularLocation>
</comment>
<dbReference type="InterPro" id="IPR045860">
    <property type="entry name" value="Snake_toxin-like_sf"/>
</dbReference>
<evidence type="ECO:0000313" key="10">
    <source>
        <dbReference type="EMBL" id="KAF4098894.1"/>
    </source>
</evidence>
<keyword evidence="6" id="KW-0472">Membrane</keyword>
<proteinExistence type="predicted"/>
<dbReference type="SMART" id="SM00134">
    <property type="entry name" value="LU"/>
    <property type="match status" value="2"/>
</dbReference>
<feature type="signal peptide" evidence="8">
    <location>
        <begin position="1"/>
        <end position="19"/>
    </location>
</feature>
<accession>A0A7J6BVM4</accession>
<evidence type="ECO:0000256" key="4">
    <source>
        <dbReference type="ARBA" id="ARBA00022525"/>
    </source>
</evidence>
<protein>
    <recommendedName>
        <fullName evidence="9">UPAR/Ly6 domain-containing protein</fullName>
    </recommendedName>
</protein>
<dbReference type="Gene3D" id="2.10.60.10">
    <property type="entry name" value="CD59"/>
    <property type="match status" value="2"/>
</dbReference>
<name>A0A7J6BVM4_9TELE</name>
<evidence type="ECO:0000256" key="8">
    <source>
        <dbReference type="SAM" id="SignalP"/>
    </source>
</evidence>
<evidence type="ECO:0000313" key="11">
    <source>
        <dbReference type="Proteomes" id="UP000579812"/>
    </source>
</evidence>
<dbReference type="GO" id="GO:0005576">
    <property type="term" value="C:extracellular region"/>
    <property type="evidence" value="ECO:0007669"/>
    <property type="project" value="UniProtKB-SubCell"/>
</dbReference>
<dbReference type="InterPro" id="IPR050918">
    <property type="entry name" value="CNF-like_PLA2_Inhibitor"/>
</dbReference>
<dbReference type="AlphaFoldDB" id="A0A7J6BVM4"/>
<keyword evidence="7" id="KW-0325">Glycoprotein</keyword>
<feature type="domain" description="UPAR/Ly6" evidence="9">
    <location>
        <begin position="20"/>
        <end position="105"/>
    </location>
</feature>
<dbReference type="GO" id="GO:0098552">
    <property type="term" value="C:side of membrane"/>
    <property type="evidence" value="ECO:0007669"/>
    <property type="project" value="UniProtKB-KW"/>
</dbReference>
<evidence type="ECO:0000259" key="9">
    <source>
        <dbReference type="SMART" id="SM00134"/>
    </source>
</evidence>
<dbReference type="Proteomes" id="UP000579812">
    <property type="component" value="Unassembled WGS sequence"/>
</dbReference>
<evidence type="ECO:0000256" key="3">
    <source>
        <dbReference type="ARBA" id="ARBA00022475"/>
    </source>
</evidence>
<feature type="chain" id="PRO_5029897408" description="UPAR/Ly6 domain-containing protein" evidence="8">
    <location>
        <begin position="20"/>
        <end position="208"/>
    </location>
</feature>
<sequence length="208" mass="21972">MDLQISVFLLFVFFTAGHSFSCYQCSDTSSDTCVQKTCSDGLSSCFAATAYVGEVRIVVKSCSLSNGCPSGSVNLGNIKASSSCCNTDLCNTQDAPDPNYNSPNGKTCYYCDGQNCSNILNCSGSEDRCITETGTLGGQLLVYKGCVSKSICDATTFIPVIPVSNFTCCEGNLCNGVQSITQSANGAQSVTQSFLFLCCSLLSFILMH</sequence>
<dbReference type="PANTHER" id="PTHR20914">
    <property type="entry name" value="LY6/PLAUR DOMAIN-CONTAINING PROTEIN 8"/>
    <property type="match status" value="1"/>
</dbReference>
<keyword evidence="5 8" id="KW-0732">Signal</keyword>
<feature type="domain" description="UPAR/Ly6" evidence="9">
    <location>
        <begin position="107"/>
        <end position="183"/>
    </location>
</feature>
<keyword evidence="4" id="KW-0964">Secreted</keyword>
<evidence type="ECO:0000256" key="6">
    <source>
        <dbReference type="ARBA" id="ARBA00023136"/>
    </source>
</evidence>
<dbReference type="PANTHER" id="PTHR20914:SF24">
    <property type="entry name" value="LYMPHOCYTE ANTIGEN 6 FAMILY MEMBER M2-RELATED"/>
    <property type="match status" value="1"/>
</dbReference>
<keyword evidence="11" id="KW-1185">Reference proteome</keyword>
<keyword evidence="3" id="KW-1003">Cell membrane</keyword>
<dbReference type="Pfam" id="PF00087">
    <property type="entry name" value="Toxin_TOLIP"/>
    <property type="match status" value="2"/>
</dbReference>
<evidence type="ECO:0000256" key="7">
    <source>
        <dbReference type="ARBA" id="ARBA00023180"/>
    </source>
</evidence>
<dbReference type="InterPro" id="IPR016054">
    <property type="entry name" value="LY6_UPA_recep-like"/>
</dbReference>
<gene>
    <name evidence="10" type="ORF">G5714_020924</name>
</gene>
<comment type="caution">
    <text evidence="10">The sequence shown here is derived from an EMBL/GenBank/DDBJ whole genome shotgun (WGS) entry which is preliminary data.</text>
</comment>
<dbReference type="SUPFAM" id="SSF57302">
    <property type="entry name" value="Snake toxin-like"/>
    <property type="match status" value="2"/>
</dbReference>
<evidence type="ECO:0000256" key="1">
    <source>
        <dbReference type="ARBA" id="ARBA00004236"/>
    </source>
</evidence>
<dbReference type="EMBL" id="JAAMOB010000021">
    <property type="protein sequence ID" value="KAF4098894.1"/>
    <property type="molecule type" value="Genomic_DNA"/>
</dbReference>
<reference evidence="10 11" key="1">
    <citation type="submission" date="2020-04" db="EMBL/GenBank/DDBJ databases">
        <title>Chromosome-level genome assembly of a cyprinid fish Onychostoma macrolepis by integration of Nanopore Sequencing, Bionano and Hi-C technology.</title>
        <authorList>
            <person name="Wang D."/>
        </authorList>
    </citation>
    <scope>NUCLEOTIDE SEQUENCE [LARGE SCALE GENOMIC DNA]</scope>
    <source>
        <strain evidence="10">SWU-2019</strain>
        <tissue evidence="10">Muscle</tissue>
    </source>
</reference>